<accession>A0ABW9XQS2</accession>
<proteinExistence type="inferred from homology"/>
<organism evidence="6 7">
    <name type="scientific">Paenibacillus glycinis</name>
    <dbReference type="NCBI Taxonomy" id="2697035"/>
    <lineage>
        <taxon>Bacteria</taxon>
        <taxon>Bacillati</taxon>
        <taxon>Bacillota</taxon>
        <taxon>Bacilli</taxon>
        <taxon>Bacillales</taxon>
        <taxon>Paenibacillaceae</taxon>
        <taxon>Paenibacillus</taxon>
    </lineage>
</organism>
<reference evidence="6 7" key="1">
    <citation type="submission" date="2020-01" db="EMBL/GenBank/DDBJ databases">
        <title>Paenibacillus soybeanensis sp. nov. isolated from the nodules of soybean (Glycine max(L.) Merr).</title>
        <authorList>
            <person name="Wang H."/>
        </authorList>
    </citation>
    <scope>NUCLEOTIDE SEQUENCE [LARGE SCALE GENOMIC DNA]</scope>
    <source>
        <strain evidence="6 7">T1</strain>
    </source>
</reference>
<evidence type="ECO:0000256" key="3">
    <source>
        <dbReference type="ARBA" id="ARBA00022801"/>
    </source>
</evidence>
<comment type="similarity">
    <text evidence="1">Belongs to the peptidase C40 family.</text>
</comment>
<evidence type="ECO:0000256" key="2">
    <source>
        <dbReference type="ARBA" id="ARBA00022670"/>
    </source>
</evidence>
<dbReference type="Pfam" id="PF00877">
    <property type="entry name" value="NLPC_P60"/>
    <property type="match status" value="1"/>
</dbReference>
<dbReference type="InterPro" id="IPR038765">
    <property type="entry name" value="Papain-like_cys_pep_sf"/>
</dbReference>
<keyword evidence="3" id="KW-0378">Hydrolase</keyword>
<gene>
    <name evidence="6" type="ORF">GT019_13560</name>
</gene>
<dbReference type="PANTHER" id="PTHR47053:SF1">
    <property type="entry name" value="MUREIN DD-ENDOPEPTIDASE MEPH-RELATED"/>
    <property type="match status" value="1"/>
</dbReference>
<keyword evidence="4" id="KW-0788">Thiol protease</keyword>
<evidence type="ECO:0000256" key="1">
    <source>
        <dbReference type="ARBA" id="ARBA00007074"/>
    </source>
</evidence>
<feature type="domain" description="NlpC/P60" evidence="5">
    <location>
        <begin position="37"/>
        <end position="162"/>
    </location>
</feature>
<dbReference type="PANTHER" id="PTHR47053">
    <property type="entry name" value="MUREIN DD-ENDOPEPTIDASE MEPH-RELATED"/>
    <property type="match status" value="1"/>
</dbReference>
<keyword evidence="2" id="KW-0645">Protease</keyword>
<dbReference type="SUPFAM" id="SSF54001">
    <property type="entry name" value="Cysteine proteinases"/>
    <property type="match status" value="1"/>
</dbReference>
<dbReference type="RefSeq" id="WP_161743711.1">
    <property type="nucleotide sequence ID" value="NZ_JAAAMV010000009.1"/>
</dbReference>
<sequence>MNVKQTAIKISVVVLWTATGLTALGSGHIAKVNALSSETAVKLIKYSDHYLGTPYKFGASTSTTHYFDCSSFTKHVFEKFGYRLPRSAAEQAKLGHAVSKSEFKKGDLVFFKVPSRGNFIGHVGIYVGKGKMLNTFGSGGVKLADMDKSYWTENFVTARRLD</sequence>
<name>A0ABW9XQS2_9BACL</name>
<keyword evidence="7" id="KW-1185">Reference proteome</keyword>
<dbReference type="InterPro" id="IPR051202">
    <property type="entry name" value="Peptidase_C40"/>
</dbReference>
<dbReference type="PROSITE" id="PS51935">
    <property type="entry name" value="NLPC_P60"/>
    <property type="match status" value="1"/>
</dbReference>
<evidence type="ECO:0000313" key="7">
    <source>
        <dbReference type="Proteomes" id="UP000665561"/>
    </source>
</evidence>
<protein>
    <submittedName>
        <fullName evidence="6">NlpC/P60 family protein</fullName>
    </submittedName>
</protein>
<dbReference type="Proteomes" id="UP000665561">
    <property type="component" value="Unassembled WGS sequence"/>
</dbReference>
<evidence type="ECO:0000256" key="4">
    <source>
        <dbReference type="ARBA" id="ARBA00022807"/>
    </source>
</evidence>
<dbReference type="InterPro" id="IPR000064">
    <property type="entry name" value="NLP_P60_dom"/>
</dbReference>
<evidence type="ECO:0000259" key="5">
    <source>
        <dbReference type="PROSITE" id="PS51935"/>
    </source>
</evidence>
<dbReference type="Gene3D" id="3.90.1720.10">
    <property type="entry name" value="endopeptidase domain like (from Nostoc punctiforme)"/>
    <property type="match status" value="1"/>
</dbReference>
<dbReference type="EMBL" id="JAAAMV010000009">
    <property type="protein sequence ID" value="NBD24906.1"/>
    <property type="molecule type" value="Genomic_DNA"/>
</dbReference>
<evidence type="ECO:0000313" key="6">
    <source>
        <dbReference type="EMBL" id="NBD24906.1"/>
    </source>
</evidence>
<comment type="caution">
    <text evidence="6">The sequence shown here is derived from an EMBL/GenBank/DDBJ whole genome shotgun (WGS) entry which is preliminary data.</text>
</comment>